<sequence>MAILEDSPAIHPIVVPRQWKECMNMSDSMNPYLPWSLRELRIASKGVMKQKLMSLSVCLFIDGLDEYSGNHEEIVEFFETIISFSANKQTNLKACISSRPLTVFKHGFRHHRRLKVQDLTDGDIWTYVSTALATYGEMNEDADKDVGRTIDLVNAVVRKASGVFLWVRLVVTSLGEGLRDGDRLSELQARVSEIPQDLEGFTSACWEISNLDTSNKLRNTSKFCKERAGPLTLLEFALADEGAGEAIAQPIGPIEPRRKLGLCQLMEKRLKSRCAGVVELINTPCWEHKLEYGIY</sequence>
<keyword evidence="2" id="KW-1185">Reference proteome</keyword>
<name>A0AAD9ZHK5_9LECA</name>
<dbReference type="PANTHER" id="PTHR10039">
    <property type="entry name" value="AMELOGENIN"/>
    <property type="match status" value="1"/>
</dbReference>
<proteinExistence type="predicted"/>
<evidence type="ECO:0000313" key="2">
    <source>
        <dbReference type="Proteomes" id="UP001276659"/>
    </source>
</evidence>
<dbReference type="PANTHER" id="PTHR10039:SF5">
    <property type="entry name" value="NACHT DOMAIN-CONTAINING PROTEIN"/>
    <property type="match status" value="1"/>
</dbReference>
<dbReference type="AlphaFoldDB" id="A0AAD9ZHK5"/>
<comment type="caution">
    <text evidence="1">The sequence shown here is derived from an EMBL/GenBank/DDBJ whole genome shotgun (WGS) entry which is preliminary data.</text>
</comment>
<evidence type="ECO:0000313" key="1">
    <source>
        <dbReference type="EMBL" id="KAK3178506.1"/>
    </source>
</evidence>
<evidence type="ECO:0008006" key="3">
    <source>
        <dbReference type="Google" id="ProtNLM"/>
    </source>
</evidence>
<protein>
    <recommendedName>
        <fullName evidence="3">NACHT domain-containing protein</fullName>
    </recommendedName>
</protein>
<accession>A0AAD9ZHK5</accession>
<reference evidence="1" key="1">
    <citation type="submission" date="2022-11" db="EMBL/GenBank/DDBJ databases">
        <title>Chromosomal genome sequence assembly and mating type (MAT) locus characterization of the leprose asexual lichenized fungus Lepraria neglecta (Nyl.) Erichsen.</title>
        <authorList>
            <person name="Allen J.L."/>
            <person name="Pfeffer B."/>
        </authorList>
    </citation>
    <scope>NUCLEOTIDE SEQUENCE</scope>
    <source>
        <strain evidence="1">Allen 5258</strain>
    </source>
</reference>
<gene>
    <name evidence="1" type="ORF">OEA41_000642</name>
</gene>
<dbReference type="EMBL" id="JASNWA010000003">
    <property type="protein sequence ID" value="KAK3178506.1"/>
    <property type="molecule type" value="Genomic_DNA"/>
</dbReference>
<organism evidence="1 2">
    <name type="scientific">Lepraria neglecta</name>
    <dbReference type="NCBI Taxonomy" id="209136"/>
    <lineage>
        <taxon>Eukaryota</taxon>
        <taxon>Fungi</taxon>
        <taxon>Dikarya</taxon>
        <taxon>Ascomycota</taxon>
        <taxon>Pezizomycotina</taxon>
        <taxon>Lecanoromycetes</taxon>
        <taxon>OSLEUM clade</taxon>
        <taxon>Lecanoromycetidae</taxon>
        <taxon>Lecanorales</taxon>
        <taxon>Lecanorineae</taxon>
        <taxon>Stereocaulaceae</taxon>
        <taxon>Lepraria</taxon>
    </lineage>
</organism>
<dbReference type="Proteomes" id="UP001276659">
    <property type="component" value="Unassembled WGS sequence"/>
</dbReference>